<feature type="domain" description="ABC transporter" evidence="5">
    <location>
        <begin position="3"/>
        <end position="198"/>
    </location>
</feature>
<name>A0A917M4K2_9BACL</name>
<dbReference type="EMBL" id="BMHY01000007">
    <property type="protein sequence ID" value="GGG77448.1"/>
    <property type="molecule type" value="Genomic_DNA"/>
</dbReference>
<dbReference type="GO" id="GO:0016887">
    <property type="term" value="F:ATP hydrolysis activity"/>
    <property type="evidence" value="ECO:0007669"/>
    <property type="project" value="InterPro"/>
</dbReference>
<dbReference type="InterPro" id="IPR017871">
    <property type="entry name" value="ABC_transporter-like_CS"/>
</dbReference>
<dbReference type="InterPro" id="IPR003593">
    <property type="entry name" value="AAA+_ATPase"/>
</dbReference>
<sequence>MLLEGVGLGYRYGRRGDWVFRDRSLSLAAGEVVGIAGPSGCGKTTFAKLLAGCAIPGEGEVRLGGVPLPRTGYSPVQMVFQHPERAVNPRWRIQRIVEEGGLPEPGLLEAMGIAEEWLGRRPAELSGGELQRFCIARALGSGTKMLIADEMTTMLDALTQAQIWSAVLDIARQRQLGLLVISHERPLLHRLCDRIVEWQP</sequence>
<keyword evidence="7" id="KW-1185">Reference proteome</keyword>
<keyword evidence="2" id="KW-0813">Transport</keyword>
<keyword evidence="3" id="KW-0547">Nucleotide-binding</keyword>
<organism evidence="6 7">
    <name type="scientific">Paenibacillus radicis</name>
    <name type="common">ex Gao et al. 2016</name>
    <dbReference type="NCBI Taxonomy" id="1737354"/>
    <lineage>
        <taxon>Bacteria</taxon>
        <taxon>Bacillati</taxon>
        <taxon>Bacillota</taxon>
        <taxon>Bacilli</taxon>
        <taxon>Bacillales</taxon>
        <taxon>Paenibacillaceae</taxon>
        <taxon>Paenibacillus</taxon>
    </lineage>
</organism>
<dbReference type="InterPro" id="IPR027417">
    <property type="entry name" value="P-loop_NTPase"/>
</dbReference>
<evidence type="ECO:0000313" key="7">
    <source>
        <dbReference type="Proteomes" id="UP000600247"/>
    </source>
</evidence>
<dbReference type="PROSITE" id="PS00211">
    <property type="entry name" value="ABC_TRANSPORTER_1"/>
    <property type="match status" value="1"/>
</dbReference>
<dbReference type="PROSITE" id="PS50893">
    <property type="entry name" value="ABC_TRANSPORTER_2"/>
    <property type="match status" value="1"/>
</dbReference>
<dbReference type="RefSeq" id="WP_188890733.1">
    <property type="nucleotide sequence ID" value="NZ_BMHY01000007.1"/>
</dbReference>
<comment type="caution">
    <text evidence="6">The sequence shown here is derived from an EMBL/GenBank/DDBJ whole genome shotgun (WGS) entry which is preliminary data.</text>
</comment>
<comment type="similarity">
    <text evidence="1">Belongs to the ABC transporter superfamily.</text>
</comment>
<dbReference type="SMART" id="SM00382">
    <property type="entry name" value="AAA"/>
    <property type="match status" value="1"/>
</dbReference>
<dbReference type="PANTHER" id="PTHR43776:SF7">
    <property type="entry name" value="D,D-DIPEPTIDE TRANSPORT ATP-BINDING PROTEIN DDPF-RELATED"/>
    <property type="match status" value="1"/>
</dbReference>
<keyword evidence="4" id="KW-0067">ATP-binding</keyword>
<dbReference type="InterPro" id="IPR003439">
    <property type="entry name" value="ABC_transporter-like_ATP-bd"/>
</dbReference>
<dbReference type="Pfam" id="PF00005">
    <property type="entry name" value="ABC_tran"/>
    <property type="match status" value="1"/>
</dbReference>
<accession>A0A917M4K2</accession>
<dbReference type="Gene3D" id="3.40.50.300">
    <property type="entry name" value="P-loop containing nucleotide triphosphate hydrolases"/>
    <property type="match status" value="1"/>
</dbReference>
<dbReference type="GO" id="GO:0055085">
    <property type="term" value="P:transmembrane transport"/>
    <property type="evidence" value="ECO:0007669"/>
    <property type="project" value="UniProtKB-ARBA"/>
</dbReference>
<dbReference type="GO" id="GO:0005524">
    <property type="term" value="F:ATP binding"/>
    <property type="evidence" value="ECO:0007669"/>
    <property type="project" value="UniProtKB-KW"/>
</dbReference>
<dbReference type="PANTHER" id="PTHR43776">
    <property type="entry name" value="TRANSPORT ATP-BINDING PROTEIN"/>
    <property type="match status" value="1"/>
</dbReference>
<dbReference type="SUPFAM" id="SSF52540">
    <property type="entry name" value="P-loop containing nucleoside triphosphate hydrolases"/>
    <property type="match status" value="1"/>
</dbReference>
<dbReference type="InterPro" id="IPR050319">
    <property type="entry name" value="ABC_transp_ATP-bind"/>
</dbReference>
<evidence type="ECO:0000256" key="2">
    <source>
        <dbReference type="ARBA" id="ARBA00022448"/>
    </source>
</evidence>
<dbReference type="AlphaFoldDB" id="A0A917M4K2"/>
<evidence type="ECO:0000259" key="5">
    <source>
        <dbReference type="PROSITE" id="PS50893"/>
    </source>
</evidence>
<dbReference type="Proteomes" id="UP000600247">
    <property type="component" value="Unassembled WGS sequence"/>
</dbReference>
<evidence type="ECO:0000313" key="6">
    <source>
        <dbReference type="EMBL" id="GGG77448.1"/>
    </source>
</evidence>
<evidence type="ECO:0000256" key="3">
    <source>
        <dbReference type="ARBA" id="ARBA00022741"/>
    </source>
</evidence>
<reference evidence="6 7" key="1">
    <citation type="journal article" date="2014" name="Int. J. Syst. Evol. Microbiol.">
        <title>Complete genome sequence of Corynebacterium casei LMG S-19264T (=DSM 44701T), isolated from a smear-ripened cheese.</title>
        <authorList>
            <consortium name="US DOE Joint Genome Institute (JGI-PGF)"/>
            <person name="Walter F."/>
            <person name="Albersmeier A."/>
            <person name="Kalinowski J."/>
            <person name="Ruckert C."/>
        </authorList>
    </citation>
    <scope>NUCLEOTIDE SEQUENCE [LARGE SCALE GENOMIC DNA]</scope>
    <source>
        <strain evidence="6 7">CGMCC 1.15286</strain>
    </source>
</reference>
<evidence type="ECO:0000256" key="1">
    <source>
        <dbReference type="ARBA" id="ARBA00005417"/>
    </source>
</evidence>
<protein>
    <submittedName>
        <fullName evidence="6">Peptide ABC transporter</fullName>
    </submittedName>
</protein>
<gene>
    <name evidence="6" type="ORF">GCM10010918_37670</name>
</gene>
<proteinExistence type="inferred from homology"/>
<evidence type="ECO:0000256" key="4">
    <source>
        <dbReference type="ARBA" id="ARBA00022840"/>
    </source>
</evidence>